<keyword evidence="4" id="KW-0175">Coiled coil</keyword>
<evidence type="ECO:0000256" key="4">
    <source>
        <dbReference type="ARBA" id="ARBA00023054"/>
    </source>
</evidence>
<dbReference type="GO" id="GO:0051258">
    <property type="term" value="P:protein polymerization"/>
    <property type="evidence" value="ECO:0007669"/>
    <property type="project" value="InterPro"/>
</dbReference>
<dbReference type="PANTHER" id="PTHR47221">
    <property type="entry name" value="FIBRINOGEN ALPHA CHAIN"/>
    <property type="match status" value="1"/>
</dbReference>
<keyword evidence="11" id="KW-1185">Reference proteome</keyword>
<feature type="signal peptide" evidence="8">
    <location>
        <begin position="1"/>
        <end position="18"/>
    </location>
</feature>
<reference evidence="10" key="1">
    <citation type="submission" date="2025-08" db="UniProtKB">
        <authorList>
            <consortium name="Ensembl"/>
        </authorList>
    </citation>
    <scope>IDENTIFICATION</scope>
</reference>
<evidence type="ECO:0000259" key="9">
    <source>
        <dbReference type="SMART" id="SM01212"/>
    </source>
</evidence>
<keyword evidence="8" id="KW-0732">Signal</keyword>
<name>A0A8D0BBW1_SALMN</name>
<dbReference type="AlphaFoldDB" id="A0A8D0BBW1"/>
<dbReference type="GO" id="GO:0005201">
    <property type="term" value="F:extracellular matrix structural constituent"/>
    <property type="evidence" value="ECO:0007669"/>
    <property type="project" value="TreeGrafter"/>
</dbReference>
<dbReference type="GeneTree" id="ENSGT00960000190878"/>
<dbReference type="InterPro" id="IPR037579">
    <property type="entry name" value="FIB_ANG-like"/>
</dbReference>
<dbReference type="SUPFAM" id="SSF58010">
    <property type="entry name" value="Fibrinogen coiled-coil and central regions"/>
    <property type="match status" value="1"/>
</dbReference>
<evidence type="ECO:0000256" key="8">
    <source>
        <dbReference type="SAM" id="SignalP"/>
    </source>
</evidence>
<dbReference type="Gene3D" id="1.20.5.50">
    <property type="match status" value="1"/>
</dbReference>
<dbReference type="GO" id="GO:0034116">
    <property type="term" value="P:positive regulation of heterotypic cell-cell adhesion"/>
    <property type="evidence" value="ECO:0007669"/>
    <property type="project" value="TreeGrafter"/>
</dbReference>
<evidence type="ECO:0000256" key="5">
    <source>
        <dbReference type="ARBA" id="ARBA00023084"/>
    </source>
</evidence>
<evidence type="ECO:0000256" key="1">
    <source>
        <dbReference type="ARBA" id="ARBA00004613"/>
    </source>
</evidence>
<organism evidence="10 11">
    <name type="scientific">Salvator merianae</name>
    <name type="common">Argentine black and white tegu</name>
    <name type="synonym">Tupinambis merianae</name>
    <dbReference type="NCBI Taxonomy" id="96440"/>
    <lineage>
        <taxon>Eukaryota</taxon>
        <taxon>Metazoa</taxon>
        <taxon>Chordata</taxon>
        <taxon>Craniata</taxon>
        <taxon>Vertebrata</taxon>
        <taxon>Euteleostomi</taxon>
        <taxon>Lepidosauria</taxon>
        <taxon>Squamata</taxon>
        <taxon>Bifurcata</taxon>
        <taxon>Unidentata</taxon>
        <taxon>Episquamata</taxon>
        <taxon>Laterata</taxon>
        <taxon>Teiioidea</taxon>
        <taxon>Teiidae</taxon>
        <taxon>Salvator</taxon>
    </lineage>
</organism>
<evidence type="ECO:0000313" key="10">
    <source>
        <dbReference type="Ensembl" id="ENSSMRP00000001672.1"/>
    </source>
</evidence>
<evidence type="ECO:0000313" key="11">
    <source>
        <dbReference type="Proteomes" id="UP000694421"/>
    </source>
</evidence>
<protein>
    <recommendedName>
        <fullName evidence="9">Fibrinogen alpha/beta/gamma chain coiled coil domain-containing protein</fullName>
    </recommendedName>
</protein>
<reference evidence="10" key="2">
    <citation type="submission" date="2025-09" db="UniProtKB">
        <authorList>
            <consortium name="Ensembl"/>
        </authorList>
    </citation>
    <scope>IDENTIFICATION</scope>
</reference>
<evidence type="ECO:0000256" key="2">
    <source>
        <dbReference type="ARBA" id="ARBA00022525"/>
    </source>
</evidence>
<proteinExistence type="predicted"/>
<dbReference type="GO" id="GO:0070527">
    <property type="term" value="P:platelet aggregation"/>
    <property type="evidence" value="ECO:0007669"/>
    <property type="project" value="TreeGrafter"/>
</dbReference>
<comment type="subunit">
    <text evidence="7">Heterohexamer; disulfide linked. Contains 2 sets of 3 non-identical chains (alpha, beta and gamma). The 2 heterotrimers are in head to head conformation with the N-termini in a small central domain.</text>
</comment>
<feature type="chain" id="PRO_5034546577" description="Fibrinogen alpha/beta/gamma chain coiled coil domain-containing protein" evidence="8">
    <location>
        <begin position="19"/>
        <end position="129"/>
    </location>
</feature>
<keyword evidence="2" id="KW-0964">Secreted</keyword>
<dbReference type="GO" id="GO:0030674">
    <property type="term" value="F:protein-macromolecule adaptor activity"/>
    <property type="evidence" value="ECO:0007669"/>
    <property type="project" value="TreeGrafter"/>
</dbReference>
<dbReference type="InterPro" id="IPR012290">
    <property type="entry name" value="Fibrinogen_a/b/g_coil_dom"/>
</dbReference>
<comment type="subcellular location">
    <subcellularLocation>
        <location evidence="1">Secreted</location>
    </subcellularLocation>
</comment>
<sequence>MFQMRVFFAVLCFSIAWASEDGGSFIEEGGGVRGPRIVEHKAQASCKYDKNWPTCSDDDWGTKCPSGCRIQGLIDETDQDFADRISKIRKLLVDNQNNYKKSTILKQDITILLDKNLINIEREREREGR</sequence>
<dbReference type="GO" id="GO:0042730">
    <property type="term" value="P:fibrinolysis"/>
    <property type="evidence" value="ECO:0007669"/>
    <property type="project" value="TreeGrafter"/>
</dbReference>
<evidence type="ECO:0000256" key="6">
    <source>
        <dbReference type="ARBA" id="ARBA00023157"/>
    </source>
</evidence>
<dbReference type="Ensembl" id="ENSSMRT00000002012.1">
    <property type="protein sequence ID" value="ENSSMRP00000001672.1"/>
    <property type="gene ID" value="ENSSMRG00000001458.1"/>
</dbReference>
<evidence type="ECO:0000256" key="7">
    <source>
        <dbReference type="ARBA" id="ARBA00025974"/>
    </source>
</evidence>
<dbReference type="PANTHER" id="PTHR47221:SF3">
    <property type="entry name" value="FIBRINOGEN ALPHA CHAIN"/>
    <property type="match status" value="1"/>
</dbReference>
<keyword evidence="6" id="KW-1015">Disulfide bond</keyword>
<dbReference type="SMART" id="SM01212">
    <property type="entry name" value="Fib_alpha"/>
    <property type="match status" value="1"/>
</dbReference>
<dbReference type="Pfam" id="PF08702">
    <property type="entry name" value="Fib_alpha"/>
    <property type="match status" value="1"/>
</dbReference>
<dbReference type="GO" id="GO:0005577">
    <property type="term" value="C:fibrinogen complex"/>
    <property type="evidence" value="ECO:0007669"/>
    <property type="project" value="InterPro"/>
</dbReference>
<evidence type="ECO:0000256" key="3">
    <source>
        <dbReference type="ARBA" id="ARBA00022696"/>
    </source>
</evidence>
<dbReference type="GO" id="GO:0005102">
    <property type="term" value="F:signaling receptor binding"/>
    <property type="evidence" value="ECO:0007669"/>
    <property type="project" value="InterPro"/>
</dbReference>
<keyword evidence="3" id="KW-0356">Hemostasis</keyword>
<keyword evidence="5" id="KW-0094">Blood coagulation</keyword>
<accession>A0A8D0BBW1</accession>
<dbReference type="GO" id="GO:0072377">
    <property type="term" value="P:blood coagulation, common pathway"/>
    <property type="evidence" value="ECO:0007669"/>
    <property type="project" value="TreeGrafter"/>
</dbReference>
<dbReference type="Proteomes" id="UP000694421">
    <property type="component" value="Unplaced"/>
</dbReference>
<feature type="domain" description="Fibrinogen alpha/beta/gamma chain coiled coil" evidence="9">
    <location>
        <begin position="48"/>
        <end position="128"/>
    </location>
</feature>